<evidence type="ECO:0000256" key="2">
    <source>
        <dbReference type="ARBA" id="ARBA00005513"/>
    </source>
</evidence>
<evidence type="ECO:0000256" key="14">
    <source>
        <dbReference type="HAMAP-Rule" id="MF_01398"/>
    </source>
</evidence>
<dbReference type="EMBL" id="JBIRYO010000001">
    <property type="protein sequence ID" value="MFI2471778.1"/>
    <property type="molecule type" value="Genomic_DNA"/>
</dbReference>
<sequence>MGTKTSAEQNFLIPNGTFFVELSIFLLVLAVVWLFVVPPIRDVLAERESRVTETALDDQRARELFEAAEDRVRSSVAQARGEAARVREQARHEGRSLLHVSRERARVESDEMVAGAVTRLRADADAAAARLRGHIDPLARELADRVIGGGAGERT</sequence>
<keyword evidence="17" id="KW-1185">Reference proteome</keyword>
<evidence type="ECO:0000313" key="17">
    <source>
        <dbReference type="Proteomes" id="UP001611415"/>
    </source>
</evidence>
<evidence type="ECO:0000256" key="4">
    <source>
        <dbReference type="ARBA" id="ARBA00022475"/>
    </source>
</evidence>
<evidence type="ECO:0000256" key="6">
    <source>
        <dbReference type="ARBA" id="ARBA00022692"/>
    </source>
</evidence>
<gene>
    <name evidence="14" type="primary">atpF</name>
    <name evidence="16" type="ORF">ACH49W_00225</name>
</gene>
<feature type="transmembrane region" description="Helical" evidence="14">
    <location>
        <begin position="18"/>
        <end position="37"/>
    </location>
</feature>
<keyword evidence="6 14" id="KW-0812">Transmembrane</keyword>
<evidence type="ECO:0000256" key="5">
    <source>
        <dbReference type="ARBA" id="ARBA00022547"/>
    </source>
</evidence>
<dbReference type="HAMAP" id="MF_01398">
    <property type="entry name" value="ATP_synth_b_bprime"/>
    <property type="match status" value="1"/>
</dbReference>
<evidence type="ECO:0000256" key="8">
    <source>
        <dbReference type="ARBA" id="ARBA00022989"/>
    </source>
</evidence>
<evidence type="ECO:0000256" key="3">
    <source>
        <dbReference type="ARBA" id="ARBA00022448"/>
    </source>
</evidence>
<accession>A0ABW7WTA7</accession>
<dbReference type="PANTHER" id="PTHR33445:SF1">
    <property type="entry name" value="ATP SYNTHASE SUBUNIT B"/>
    <property type="match status" value="1"/>
</dbReference>
<protein>
    <recommendedName>
        <fullName evidence="14">ATP synthase subunit b</fullName>
    </recommendedName>
    <alternativeName>
        <fullName evidence="14">ATP synthase F(0) sector subunit b</fullName>
    </alternativeName>
    <alternativeName>
        <fullName evidence="14">ATPase subunit I</fullName>
    </alternativeName>
    <alternativeName>
        <fullName evidence="14">F-type ATPase subunit b</fullName>
        <shortName evidence="14">F-ATPase subunit b</shortName>
    </alternativeName>
</protein>
<comment type="caution">
    <text evidence="16">The sequence shown here is derived from an EMBL/GenBank/DDBJ whole genome shotgun (WGS) entry which is preliminary data.</text>
</comment>
<comment type="similarity">
    <text evidence="2 14 15">Belongs to the ATPase B chain family.</text>
</comment>
<evidence type="ECO:0000256" key="13">
    <source>
        <dbReference type="ARBA" id="ARBA00025830"/>
    </source>
</evidence>
<dbReference type="CDD" id="cd06503">
    <property type="entry name" value="ATP-synt_Fo_b"/>
    <property type="match status" value="1"/>
</dbReference>
<dbReference type="InterPro" id="IPR028987">
    <property type="entry name" value="ATP_synth_B-like_membr_sf"/>
</dbReference>
<dbReference type="InterPro" id="IPR050059">
    <property type="entry name" value="ATP_synthase_B_chain"/>
</dbReference>
<keyword evidence="10 14" id="KW-0472">Membrane</keyword>
<keyword evidence="11 14" id="KW-0066">ATP synthesis</keyword>
<keyword evidence="3 14" id="KW-0813">Transport</keyword>
<evidence type="ECO:0000256" key="12">
    <source>
        <dbReference type="ARBA" id="ARBA00025198"/>
    </source>
</evidence>
<keyword evidence="8 14" id="KW-1133">Transmembrane helix</keyword>
<dbReference type="InterPro" id="IPR002146">
    <property type="entry name" value="ATP_synth_b/b'su_bac/chlpt"/>
</dbReference>
<evidence type="ECO:0000256" key="7">
    <source>
        <dbReference type="ARBA" id="ARBA00022781"/>
    </source>
</evidence>
<evidence type="ECO:0000313" key="16">
    <source>
        <dbReference type="EMBL" id="MFI2471778.1"/>
    </source>
</evidence>
<evidence type="ECO:0000256" key="9">
    <source>
        <dbReference type="ARBA" id="ARBA00023065"/>
    </source>
</evidence>
<name>A0ABW7WTA7_9NOCA</name>
<dbReference type="PANTHER" id="PTHR33445">
    <property type="entry name" value="ATP SYNTHASE SUBUNIT B', CHLOROPLASTIC"/>
    <property type="match status" value="1"/>
</dbReference>
<dbReference type="RefSeq" id="WP_397090276.1">
    <property type="nucleotide sequence ID" value="NZ_JBIRYO010000001.1"/>
</dbReference>
<comment type="function">
    <text evidence="12 14">F(1)F(0) ATP synthase produces ATP from ADP in the presence of a proton or sodium gradient. F-type ATPases consist of two structural domains, F(1) containing the extramembraneous catalytic core and F(0) containing the membrane proton channel, linked together by a central stalk and a peripheral stalk. During catalysis, ATP synthesis in the catalytic domain of F(1) is coupled via a rotary mechanism of the central stalk subunits to proton translocation.</text>
</comment>
<keyword evidence="7 14" id="KW-0375">Hydrogen ion transport</keyword>
<keyword evidence="4 14" id="KW-1003">Cell membrane</keyword>
<keyword evidence="5 14" id="KW-0138">CF(0)</keyword>
<dbReference type="Proteomes" id="UP001611415">
    <property type="component" value="Unassembled WGS sequence"/>
</dbReference>
<evidence type="ECO:0000256" key="1">
    <source>
        <dbReference type="ARBA" id="ARBA00004162"/>
    </source>
</evidence>
<dbReference type="Pfam" id="PF00430">
    <property type="entry name" value="ATP-synt_B"/>
    <property type="match status" value="1"/>
</dbReference>
<comment type="function">
    <text evidence="14">Component of the F(0) channel, it forms part of the peripheral stalk, linking F(1) to F(0).</text>
</comment>
<reference evidence="16 17" key="1">
    <citation type="submission" date="2024-10" db="EMBL/GenBank/DDBJ databases">
        <title>The Natural Products Discovery Center: Release of the First 8490 Sequenced Strains for Exploring Actinobacteria Biosynthetic Diversity.</title>
        <authorList>
            <person name="Kalkreuter E."/>
            <person name="Kautsar S.A."/>
            <person name="Yang D."/>
            <person name="Bader C.D."/>
            <person name="Teijaro C.N."/>
            <person name="Fluegel L."/>
            <person name="Davis C.M."/>
            <person name="Simpson J.R."/>
            <person name="Lauterbach L."/>
            <person name="Steele A.D."/>
            <person name="Gui C."/>
            <person name="Meng S."/>
            <person name="Li G."/>
            <person name="Viehrig K."/>
            <person name="Ye F."/>
            <person name="Su P."/>
            <person name="Kiefer A.F."/>
            <person name="Nichols A."/>
            <person name="Cepeda A.J."/>
            <person name="Yan W."/>
            <person name="Fan B."/>
            <person name="Jiang Y."/>
            <person name="Adhikari A."/>
            <person name="Zheng C.-J."/>
            <person name="Schuster L."/>
            <person name="Cowan T.M."/>
            <person name="Smanski M.J."/>
            <person name="Chevrette M.G."/>
            <person name="De Carvalho L.P.S."/>
            <person name="Shen B."/>
        </authorList>
    </citation>
    <scope>NUCLEOTIDE SEQUENCE [LARGE SCALE GENOMIC DNA]</scope>
    <source>
        <strain evidence="16 17">NPDC019275</strain>
    </source>
</reference>
<evidence type="ECO:0000256" key="15">
    <source>
        <dbReference type="RuleBase" id="RU003848"/>
    </source>
</evidence>
<evidence type="ECO:0000256" key="11">
    <source>
        <dbReference type="ARBA" id="ARBA00023310"/>
    </source>
</evidence>
<comment type="subcellular location">
    <subcellularLocation>
        <location evidence="1 14">Cell membrane</location>
        <topology evidence="1 14">Single-pass membrane protein</topology>
    </subcellularLocation>
</comment>
<evidence type="ECO:0000256" key="10">
    <source>
        <dbReference type="ARBA" id="ARBA00023136"/>
    </source>
</evidence>
<keyword evidence="9 14" id="KW-0406">Ion transport</keyword>
<comment type="subunit">
    <text evidence="13 14">F-type ATPases have 2 components, F(1) - the catalytic core - and F(0) - the membrane proton channel. F(1) has five subunits: alpha(3), beta(3), gamma(1), delta(1), epsilon(1). F(0) has three main subunits: a(1), b(2) and c(10-14). The alpha and beta chains form an alternating ring which encloses part of the gamma chain. F(1) is attached to F(0) by a central stalk formed by the gamma and epsilon chains, while a peripheral stalk is formed by the delta and b chains.</text>
</comment>
<dbReference type="SUPFAM" id="SSF81573">
    <property type="entry name" value="F1F0 ATP synthase subunit B, membrane domain"/>
    <property type="match status" value="1"/>
</dbReference>
<organism evidence="16 17">
    <name type="scientific">Nocardia xishanensis</name>
    <dbReference type="NCBI Taxonomy" id="238964"/>
    <lineage>
        <taxon>Bacteria</taxon>
        <taxon>Bacillati</taxon>
        <taxon>Actinomycetota</taxon>
        <taxon>Actinomycetes</taxon>
        <taxon>Mycobacteriales</taxon>
        <taxon>Nocardiaceae</taxon>
        <taxon>Nocardia</taxon>
    </lineage>
</organism>
<proteinExistence type="inferred from homology"/>